<sequence length="322" mass="36360">MMDPYDHVDVWLNAVQDLLGFYSEAVVTNFYDTLMRAEASAQILSLLSDAEMAHLKTCQVRYLTQVLSPGLSQEQHMSMAREAGLHHTWIGLPANVLAQSFQVYRAVLEDAIYSDLANSVTLQSIIMERLSNDLSWQLMAYTEAENERANTLANMRQSISATVDREDIIRETLQSIVKTPGIAGVEIISVGEKYDLHCELGFGHTLHASQPQEMMEWCATNPKNLLLQAWMDKKPLHINSIQKELAPEEWTKAQAIGLRSMAIHPILSATGDPQILMALYSPWPGYFHSPWQQSFWLSLEQYLGDRLETLLSLSNNRQAKPA</sequence>
<dbReference type="EMBL" id="MASQ01000116">
    <property type="protein sequence ID" value="OCB01906.1"/>
    <property type="molecule type" value="Genomic_DNA"/>
</dbReference>
<evidence type="ECO:0000259" key="1">
    <source>
        <dbReference type="Pfam" id="PF11563"/>
    </source>
</evidence>
<dbReference type="AlphaFoldDB" id="A0A1B9BW27"/>
<protein>
    <recommendedName>
        <fullName evidence="1">Globin-sensor domain-containing protein</fullName>
    </recommendedName>
</protein>
<dbReference type="GO" id="GO:0019825">
    <property type="term" value="F:oxygen binding"/>
    <property type="evidence" value="ECO:0007669"/>
    <property type="project" value="InterPro"/>
</dbReference>
<dbReference type="Proteomes" id="UP000093129">
    <property type="component" value="Unassembled WGS sequence"/>
</dbReference>
<comment type="caution">
    <text evidence="2">The sequence shown here is derived from an EMBL/GenBank/DDBJ whole genome shotgun (WGS) entry which is preliminary data.</text>
</comment>
<evidence type="ECO:0000313" key="2">
    <source>
        <dbReference type="EMBL" id="OCB01906.1"/>
    </source>
</evidence>
<feature type="domain" description="Globin-sensor" evidence="1">
    <location>
        <begin position="11"/>
        <end position="119"/>
    </location>
</feature>
<dbReference type="InterPro" id="IPR044398">
    <property type="entry name" value="Globin-sensor_dom"/>
</dbReference>
<dbReference type="GO" id="GO:0020037">
    <property type="term" value="F:heme binding"/>
    <property type="evidence" value="ECO:0007669"/>
    <property type="project" value="InterPro"/>
</dbReference>
<dbReference type="InterPro" id="IPR009050">
    <property type="entry name" value="Globin-like_sf"/>
</dbReference>
<dbReference type="InterPro" id="IPR029016">
    <property type="entry name" value="GAF-like_dom_sf"/>
</dbReference>
<proteinExistence type="predicted"/>
<dbReference type="SUPFAM" id="SSF55781">
    <property type="entry name" value="GAF domain-like"/>
    <property type="match status" value="1"/>
</dbReference>
<gene>
    <name evidence="2" type="ORF">BBC27_01485</name>
</gene>
<accession>A0A1B9BW27</accession>
<evidence type="ECO:0000313" key="3">
    <source>
        <dbReference type="Proteomes" id="UP000093129"/>
    </source>
</evidence>
<dbReference type="RefSeq" id="WP_065413989.1">
    <property type="nucleotide sequence ID" value="NZ_MASQ01000116.1"/>
</dbReference>
<dbReference type="Gene3D" id="1.10.490.10">
    <property type="entry name" value="Globins"/>
    <property type="match status" value="1"/>
</dbReference>
<dbReference type="SUPFAM" id="SSF46458">
    <property type="entry name" value="Globin-like"/>
    <property type="match status" value="1"/>
</dbReference>
<dbReference type="Gene3D" id="3.30.450.40">
    <property type="match status" value="1"/>
</dbReference>
<dbReference type="InterPro" id="IPR012292">
    <property type="entry name" value="Globin/Proto"/>
</dbReference>
<name>A0A1B9BW27_9PROT</name>
<dbReference type="Pfam" id="PF11563">
    <property type="entry name" value="Protoglobin"/>
    <property type="match status" value="1"/>
</dbReference>
<reference evidence="2 3" key="1">
    <citation type="submission" date="2016-07" db="EMBL/GenBank/DDBJ databases">
        <title>Draft genome of a psychrotolerant acidophile Acidithiobacillus ferrivorans strain YL15.</title>
        <authorList>
            <person name="Peng T."/>
            <person name="Ma L."/>
            <person name="Nan M."/>
            <person name="An N."/>
            <person name="Wang M."/>
            <person name="Qiu G."/>
            <person name="Zeng W."/>
        </authorList>
    </citation>
    <scope>NUCLEOTIDE SEQUENCE [LARGE SCALE GENOMIC DNA]</scope>
    <source>
        <strain evidence="2 3">YL15</strain>
    </source>
</reference>
<organism evidence="2 3">
    <name type="scientific">Acidithiobacillus ferrivorans</name>
    <dbReference type="NCBI Taxonomy" id="160808"/>
    <lineage>
        <taxon>Bacteria</taxon>
        <taxon>Pseudomonadati</taxon>
        <taxon>Pseudomonadota</taxon>
        <taxon>Acidithiobacillia</taxon>
        <taxon>Acidithiobacillales</taxon>
        <taxon>Acidithiobacillaceae</taxon>
        <taxon>Acidithiobacillus</taxon>
    </lineage>
</organism>